<evidence type="ECO:0000313" key="19">
    <source>
        <dbReference type="EMBL" id="UXP32677.1"/>
    </source>
</evidence>
<dbReference type="RefSeq" id="WP_262310112.1">
    <property type="nucleotide sequence ID" value="NZ_CP106679.1"/>
</dbReference>
<evidence type="ECO:0000259" key="17">
    <source>
        <dbReference type="Pfam" id="PF00593"/>
    </source>
</evidence>
<reference evidence="19" key="1">
    <citation type="submission" date="2022-09" db="EMBL/GenBank/DDBJ databases">
        <title>Comparative genomics and taxonomic characterization of three novel marine species of genus Reichenbachiella exhibiting antioxidant and polysaccharide degradation activities.</title>
        <authorList>
            <person name="Muhammad N."/>
            <person name="Lee Y.-J."/>
            <person name="Ko J."/>
            <person name="Kim S.-G."/>
        </authorList>
    </citation>
    <scope>NUCLEOTIDE SEQUENCE</scope>
    <source>
        <strain evidence="19">BKB1-1</strain>
    </source>
</reference>
<accession>A0ABY6CQ80</accession>
<dbReference type="InterPro" id="IPR039426">
    <property type="entry name" value="TonB-dep_rcpt-like"/>
</dbReference>
<dbReference type="Gene3D" id="2.60.40.1120">
    <property type="entry name" value="Carboxypeptidase-like, regulatory domain"/>
    <property type="match status" value="1"/>
</dbReference>
<dbReference type="SUPFAM" id="SSF49464">
    <property type="entry name" value="Carboxypeptidase regulatory domain-like"/>
    <property type="match status" value="1"/>
</dbReference>
<evidence type="ECO:0000256" key="9">
    <source>
        <dbReference type="ARBA" id="ARBA00023065"/>
    </source>
</evidence>
<keyword evidence="4 14" id="KW-1134">Transmembrane beta strand</keyword>
<sequence length="793" mass="87476">MRYIIYTLILTLINTATWAQQGSISGTIQEENKQPAAYVNVGIQNTSIGTTTDSQGRFELRNIKAGNYTIQTSSVGFISHEIEVSIAAGEHVILPIITLKEDIKSLNEVVVEEEKDNPYKDVALSNSLKLKTPILETPQNIQTVSAGMLAGQQVISMSDGVIRNVSGTARIAHWGDMFTKINMRGSRVQAFRNGVNVVNSSWGPLTEDMSYVDHIEFVKGPAGFMLSNGDPAGLYNVVTKKPTGETKGSVGMTMGSFDLYRATLDLDGKLSKNGKLLYRLNAAAQNKGSHRPYEYNNRFSIAPVISYQIDNKTRITAEYTYQHANMSNVGSYYVFSTEGYGTLPRDFTTLPKGMSPTNIDDQSIFINLEHHLNDNWSLTTQIAYLKYEQEGSSFWPAAVNPDGTMLRGSSIWDAESKTVRGQAFINGEAITGEVRHRVLGGIDIGTNNYIADWNQWHALDTLGNLFDTNNPNYGTPPNGFPNFDRTTSLENRASIGSAVDQQYSGLYLQDELAFFDNKVRLTLAGRYSYVTQTNYGITSDAKRFTPRVGLSASLNNSTTVYAMYDQAFIPQNGILKDGGDVQPITGNNMEVGVKKQWAGGRWSTTLTTYRIIKRNELTGDPVDPTSGLSVELGEKTSQGVEFDLKGNIITGLDLITNYAYTDSKVTEVSEGITSISKGDVVPGFAKHTANAWLTYTLQQGALQGTGISLGGSYLGERALGTWSNDTDAVENLPDYFKMDGGLSWTNDKLRINLNVYNLLDEYLYDGGYYGSLSSYWWQTEPGRNYKLSVAYNF</sequence>
<evidence type="ECO:0000313" key="20">
    <source>
        <dbReference type="Proteomes" id="UP001065174"/>
    </source>
</evidence>
<protein>
    <submittedName>
        <fullName evidence="19">TonB-dependent receptor</fullName>
    </submittedName>
</protein>
<gene>
    <name evidence="19" type="ORF">N6H18_01695</name>
</gene>
<evidence type="ECO:0000256" key="2">
    <source>
        <dbReference type="ARBA" id="ARBA00009810"/>
    </source>
</evidence>
<evidence type="ECO:0000256" key="6">
    <source>
        <dbReference type="ARBA" id="ARBA00022692"/>
    </source>
</evidence>
<dbReference type="InterPro" id="IPR012910">
    <property type="entry name" value="Plug_dom"/>
</dbReference>
<keyword evidence="9" id="KW-0406">Ion transport</keyword>
<dbReference type="EMBL" id="CP106679">
    <property type="protein sequence ID" value="UXP32677.1"/>
    <property type="molecule type" value="Genomic_DNA"/>
</dbReference>
<feature type="domain" description="TonB-dependent receptor plug" evidence="18">
    <location>
        <begin position="134"/>
        <end position="233"/>
    </location>
</feature>
<evidence type="ECO:0000256" key="13">
    <source>
        <dbReference type="ARBA" id="ARBA00023237"/>
    </source>
</evidence>
<evidence type="ECO:0000256" key="7">
    <source>
        <dbReference type="ARBA" id="ARBA00022729"/>
    </source>
</evidence>
<evidence type="ECO:0000256" key="3">
    <source>
        <dbReference type="ARBA" id="ARBA00022448"/>
    </source>
</evidence>
<dbReference type="InterPro" id="IPR010105">
    <property type="entry name" value="TonB_sidphr_rcpt"/>
</dbReference>
<dbReference type="InterPro" id="IPR036942">
    <property type="entry name" value="Beta-barrel_TonB_sf"/>
</dbReference>
<organism evidence="19 20">
    <name type="scientific">Reichenbachiella agarivorans</name>
    <dbReference type="NCBI Taxonomy" id="2979464"/>
    <lineage>
        <taxon>Bacteria</taxon>
        <taxon>Pseudomonadati</taxon>
        <taxon>Bacteroidota</taxon>
        <taxon>Cytophagia</taxon>
        <taxon>Cytophagales</taxon>
        <taxon>Reichenbachiellaceae</taxon>
        <taxon>Reichenbachiella</taxon>
    </lineage>
</organism>
<keyword evidence="10 15" id="KW-0798">TonB box</keyword>
<dbReference type="Pfam" id="PF13715">
    <property type="entry name" value="CarbopepD_reg_2"/>
    <property type="match status" value="1"/>
</dbReference>
<dbReference type="CDD" id="cd01347">
    <property type="entry name" value="ligand_gated_channel"/>
    <property type="match status" value="1"/>
</dbReference>
<evidence type="ECO:0000256" key="10">
    <source>
        <dbReference type="ARBA" id="ARBA00023077"/>
    </source>
</evidence>
<evidence type="ECO:0000259" key="18">
    <source>
        <dbReference type="Pfam" id="PF07715"/>
    </source>
</evidence>
<feature type="chain" id="PRO_5045504494" evidence="16">
    <location>
        <begin position="20"/>
        <end position="793"/>
    </location>
</feature>
<evidence type="ECO:0000256" key="12">
    <source>
        <dbReference type="ARBA" id="ARBA00023170"/>
    </source>
</evidence>
<dbReference type="PANTHER" id="PTHR32552:SF68">
    <property type="entry name" value="FERRICHROME OUTER MEMBRANE TRANSPORTER_PHAGE RECEPTOR"/>
    <property type="match status" value="1"/>
</dbReference>
<evidence type="ECO:0000256" key="8">
    <source>
        <dbReference type="ARBA" id="ARBA00023004"/>
    </source>
</evidence>
<dbReference type="PROSITE" id="PS52016">
    <property type="entry name" value="TONB_DEPENDENT_REC_3"/>
    <property type="match status" value="1"/>
</dbReference>
<keyword evidence="3 14" id="KW-0813">Transport</keyword>
<keyword evidence="5" id="KW-0410">Iron transport</keyword>
<dbReference type="NCBIfam" id="TIGR01783">
    <property type="entry name" value="TonB-siderophor"/>
    <property type="match status" value="1"/>
</dbReference>
<name>A0ABY6CQ80_9BACT</name>
<dbReference type="Pfam" id="PF07715">
    <property type="entry name" value="Plug"/>
    <property type="match status" value="1"/>
</dbReference>
<evidence type="ECO:0000256" key="11">
    <source>
        <dbReference type="ARBA" id="ARBA00023136"/>
    </source>
</evidence>
<dbReference type="Gene3D" id="2.40.170.20">
    <property type="entry name" value="TonB-dependent receptor, beta-barrel domain"/>
    <property type="match status" value="1"/>
</dbReference>
<evidence type="ECO:0000256" key="5">
    <source>
        <dbReference type="ARBA" id="ARBA00022496"/>
    </source>
</evidence>
<evidence type="ECO:0000256" key="1">
    <source>
        <dbReference type="ARBA" id="ARBA00004571"/>
    </source>
</evidence>
<dbReference type="InterPro" id="IPR037066">
    <property type="entry name" value="Plug_dom_sf"/>
</dbReference>
<evidence type="ECO:0000256" key="16">
    <source>
        <dbReference type="SAM" id="SignalP"/>
    </source>
</evidence>
<comment type="similarity">
    <text evidence="2 14 15">Belongs to the TonB-dependent receptor family.</text>
</comment>
<keyword evidence="12 19" id="KW-0675">Receptor</keyword>
<dbReference type="InterPro" id="IPR008969">
    <property type="entry name" value="CarboxyPept-like_regulatory"/>
</dbReference>
<evidence type="ECO:0000256" key="4">
    <source>
        <dbReference type="ARBA" id="ARBA00022452"/>
    </source>
</evidence>
<feature type="domain" description="TonB-dependent receptor-like beta-barrel" evidence="17">
    <location>
        <begin position="311"/>
        <end position="758"/>
    </location>
</feature>
<dbReference type="Gene3D" id="2.170.130.10">
    <property type="entry name" value="TonB-dependent receptor, plug domain"/>
    <property type="match status" value="1"/>
</dbReference>
<proteinExistence type="inferred from homology"/>
<feature type="signal peptide" evidence="16">
    <location>
        <begin position="1"/>
        <end position="19"/>
    </location>
</feature>
<keyword evidence="6 14" id="KW-0812">Transmembrane</keyword>
<dbReference type="SUPFAM" id="SSF56935">
    <property type="entry name" value="Porins"/>
    <property type="match status" value="1"/>
</dbReference>
<keyword evidence="8" id="KW-0408">Iron</keyword>
<keyword evidence="11 14" id="KW-0472">Membrane</keyword>
<dbReference type="InterPro" id="IPR000531">
    <property type="entry name" value="Beta-barrel_TonB"/>
</dbReference>
<comment type="subcellular location">
    <subcellularLocation>
        <location evidence="1 14">Cell outer membrane</location>
        <topology evidence="1 14">Multi-pass membrane protein</topology>
    </subcellularLocation>
</comment>
<evidence type="ECO:0000256" key="14">
    <source>
        <dbReference type="PROSITE-ProRule" id="PRU01360"/>
    </source>
</evidence>
<evidence type="ECO:0000256" key="15">
    <source>
        <dbReference type="RuleBase" id="RU003357"/>
    </source>
</evidence>
<keyword evidence="7 16" id="KW-0732">Signal</keyword>
<dbReference type="PANTHER" id="PTHR32552">
    <property type="entry name" value="FERRICHROME IRON RECEPTOR-RELATED"/>
    <property type="match status" value="1"/>
</dbReference>
<keyword evidence="13 14" id="KW-0998">Cell outer membrane</keyword>
<keyword evidence="20" id="KW-1185">Reference proteome</keyword>
<dbReference type="Proteomes" id="UP001065174">
    <property type="component" value="Chromosome"/>
</dbReference>
<dbReference type="Pfam" id="PF00593">
    <property type="entry name" value="TonB_dep_Rec_b-barrel"/>
    <property type="match status" value="1"/>
</dbReference>